<protein>
    <submittedName>
        <fullName evidence="1">Uncharacterized protein</fullName>
    </submittedName>
</protein>
<proteinExistence type="predicted"/>
<reference evidence="1 2" key="1">
    <citation type="submission" date="2017-11" db="EMBL/GenBank/DDBJ databases">
        <title>De-novo sequencing of pomegranate (Punica granatum L.) genome.</title>
        <authorList>
            <person name="Akparov Z."/>
            <person name="Amiraslanov A."/>
            <person name="Hajiyeva S."/>
            <person name="Abbasov M."/>
            <person name="Kaur K."/>
            <person name="Hamwieh A."/>
            <person name="Solovyev V."/>
            <person name="Salamov A."/>
            <person name="Braich B."/>
            <person name="Kosarev P."/>
            <person name="Mahmoud A."/>
            <person name="Hajiyev E."/>
            <person name="Babayeva S."/>
            <person name="Izzatullayeva V."/>
            <person name="Mammadov A."/>
            <person name="Mammadov A."/>
            <person name="Sharifova S."/>
            <person name="Ojaghi J."/>
            <person name="Eynullazada K."/>
            <person name="Bayramov B."/>
            <person name="Abdulazimova A."/>
            <person name="Shahmuradov I."/>
        </authorList>
    </citation>
    <scope>NUCLEOTIDE SEQUENCE [LARGE SCALE GENOMIC DNA]</scope>
    <source>
        <strain evidence="2">cv. AG2017</strain>
        <tissue evidence="1">Leaf</tissue>
    </source>
</reference>
<comment type="caution">
    <text evidence="1">The sequence shown here is derived from an EMBL/GenBank/DDBJ whole genome shotgun (WGS) entry which is preliminary data.</text>
</comment>
<evidence type="ECO:0000313" key="2">
    <source>
        <dbReference type="Proteomes" id="UP000233551"/>
    </source>
</evidence>
<accession>A0A2I0KE60</accession>
<name>A0A2I0KE60_PUNGR</name>
<gene>
    <name evidence="1" type="ORF">CRG98_013551</name>
</gene>
<dbReference type="AlphaFoldDB" id="A0A2I0KE60"/>
<dbReference type="EMBL" id="PGOL01000696">
    <property type="protein sequence ID" value="PKI66056.1"/>
    <property type="molecule type" value="Genomic_DNA"/>
</dbReference>
<sequence>MNRGKSRWRRPGVAHHYLGKWWPDVVYHCLGVRSPTASEAAGDLAHVLVSSTRPLLMPSQVNLNSNLKMA</sequence>
<organism evidence="1 2">
    <name type="scientific">Punica granatum</name>
    <name type="common">Pomegranate</name>
    <dbReference type="NCBI Taxonomy" id="22663"/>
    <lineage>
        <taxon>Eukaryota</taxon>
        <taxon>Viridiplantae</taxon>
        <taxon>Streptophyta</taxon>
        <taxon>Embryophyta</taxon>
        <taxon>Tracheophyta</taxon>
        <taxon>Spermatophyta</taxon>
        <taxon>Magnoliopsida</taxon>
        <taxon>eudicotyledons</taxon>
        <taxon>Gunneridae</taxon>
        <taxon>Pentapetalae</taxon>
        <taxon>rosids</taxon>
        <taxon>malvids</taxon>
        <taxon>Myrtales</taxon>
        <taxon>Lythraceae</taxon>
        <taxon>Punica</taxon>
    </lineage>
</organism>
<evidence type="ECO:0000313" key="1">
    <source>
        <dbReference type="EMBL" id="PKI66056.1"/>
    </source>
</evidence>
<keyword evidence="2" id="KW-1185">Reference proteome</keyword>
<dbReference type="Proteomes" id="UP000233551">
    <property type="component" value="Unassembled WGS sequence"/>
</dbReference>